<comment type="similarity">
    <text evidence="1">Belongs to the NAD(P)H dehydrogenase (quinone) family.</text>
</comment>
<dbReference type="Pfam" id="PF02525">
    <property type="entry name" value="Flavodoxin_2"/>
    <property type="match status" value="1"/>
</dbReference>
<organism evidence="4 5">
    <name type="scientific">Shinella sumterensis</name>
    <dbReference type="NCBI Taxonomy" id="1967501"/>
    <lineage>
        <taxon>Bacteria</taxon>
        <taxon>Pseudomonadati</taxon>
        <taxon>Pseudomonadota</taxon>
        <taxon>Alphaproteobacteria</taxon>
        <taxon>Hyphomicrobiales</taxon>
        <taxon>Rhizobiaceae</taxon>
        <taxon>Shinella</taxon>
    </lineage>
</organism>
<dbReference type="GO" id="GO:0003955">
    <property type="term" value="F:NAD(P)H dehydrogenase (quinone) activity"/>
    <property type="evidence" value="ECO:0007669"/>
    <property type="project" value="TreeGrafter"/>
</dbReference>
<reference evidence="4 5" key="1">
    <citation type="submission" date="2023-08" db="EMBL/GenBank/DDBJ databases">
        <title>Pathogen: clinical or host-associated sample.</title>
        <authorList>
            <person name="Hergert J."/>
            <person name="Casey R."/>
            <person name="Wagner J."/>
            <person name="Young E.L."/>
            <person name="Oakeson K.F."/>
        </authorList>
    </citation>
    <scope>NUCLEOTIDE SEQUENCE [LARGE SCALE GENOMIC DNA]</scope>
    <source>
        <strain evidence="4 5">1760953</strain>
    </source>
</reference>
<dbReference type="EC" id="1.-.-.-" evidence="4"/>
<dbReference type="SUPFAM" id="SSF52218">
    <property type="entry name" value="Flavoproteins"/>
    <property type="match status" value="1"/>
</dbReference>
<evidence type="ECO:0000313" key="5">
    <source>
        <dbReference type="Proteomes" id="UP001234585"/>
    </source>
</evidence>
<evidence type="ECO:0000313" key="4">
    <source>
        <dbReference type="EMBL" id="WLR97362.1"/>
    </source>
</evidence>
<gene>
    <name evidence="4" type="ORF">Q9313_17030</name>
</gene>
<dbReference type="PANTHER" id="PTHR10204:SF34">
    <property type="entry name" value="NAD(P)H DEHYDROGENASE [QUINONE] 1 ISOFORM 1"/>
    <property type="match status" value="1"/>
</dbReference>
<evidence type="ECO:0000259" key="3">
    <source>
        <dbReference type="Pfam" id="PF02525"/>
    </source>
</evidence>
<sequence>MHVLIVTAHPDPASYTHAAVARLVDGLKSVPGTTHEILDLASSGFDPLFGIADNDLFHVGGQTPADVIDQQARVDKADVLVLAFPVYWWSMPAFMKGWIDRVFIRNWAFDDDPARKTTGLLGRLKGQVVAIGGVDIGTYERRGYLDAMKAQIVQGIFGYCGIQPIGLDLLLPIDQPAAEQGLQDAFDIGRRVATSNWL</sequence>
<evidence type="ECO:0000256" key="2">
    <source>
        <dbReference type="ARBA" id="ARBA00023002"/>
    </source>
</evidence>
<dbReference type="Proteomes" id="UP001234585">
    <property type="component" value="Chromosome"/>
</dbReference>
<accession>A0AA50CMY3</accession>
<dbReference type="InterPro" id="IPR051545">
    <property type="entry name" value="NAD(P)H_dehydrogenase_qn"/>
</dbReference>
<dbReference type="Gene3D" id="3.40.50.360">
    <property type="match status" value="1"/>
</dbReference>
<dbReference type="EMBL" id="CP132302">
    <property type="protein sequence ID" value="WLR97362.1"/>
    <property type="molecule type" value="Genomic_DNA"/>
</dbReference>
<dbReference type="PANTHER" id="PTHR10204">
    <property type="entry name" value="NAD P H OXIDOREDUCTASE-RELATED"/>
    <property type="match status" value="1"/>
</dbReference>
<dbReference type="InterPro" id="IPR029039">
    <property type="entry name" value="Flavoprotein-like_sf"/>
</dbReference>
<dbReference type="AlphaFoldDB" id="A0AA50CMY3"/>
<evidence type="ECO:0000256" key="1">
    <source>
        <dbReference type="ARBA" id="ARBA00006252"/>
    </source>
</evidence>
<dbReference type="InterPro" id="IPR003680">
    <property type="entry name" value="Flavodoxin_fold"/>
</dbReference>
<protein>
    <submittedName>
        <fullName evidence="4">NAD(P)H-dependent oxidoreductase</fullName>
        <ecNumber evidence="4">1.-.-.-</ecNumber>
    </submittedName>
</protein>
<name>A0AA50CMY3_9HYPH</name>
<feature type="domain" description="Flavodoxin-like fold" evidence="3">
    <location>
        <begin position="1"/>
        <end position="184"/>
    </location>
</feature>
<dbReference type="RefSeq" id="WP_306037354.1">
    <property type="nucleotide sequence ID" value="NZ_CP132302.1"/>
</dbReference>
<keyword evidence="2 4" id="KW-0560">Oxidoreductase</keyword>
<dbReference type="GO" id="GO:0005829">
    <property type="term" value="C:cytosol"/>
    <property type="evidence" value="ECO:0007669"/>
    <property type="project" value="TreeGrafter"/>
</dbReference>
<keyword evidence="5" id="KW-1185">Reference proteome</keyword>
<proteinExistence type="inferred from homology"/>